<keyword evidence="1" id="KW-0732">Signal</keyword>
<feature type="chain" id="PRO_5040988296" evidence="1">
    <location>
        <begin position="24"/>
        <end position="132"/>
    </location>
</feature>
<protein>
    <submittedName>
        <fullName evidence="2">Restriction endonuclease</fullName>
    </submittedName>
</protein>
<dbReference type="AlphaFoldDB" id="A0A9X1WWM2"/>
<dbReference type="RefSeq" id="WP_241570568.1">
    <property type="nucleotide sequence ID" value="NZ_JAKUML010000003.1"/>
</dbReference>
<comment type="caution">
    <text evidence="2">The sequence shown here is derived from an EMBL/GenBank/DDBJ whole genome shotgun (WGS) entry which is preliminary data.</text>
</comment>
<keyword evidence="2" id="KW-0540">Nuclease</keyword>
<accession>A0A9X1WWM2</accession>
<sequence length="132" mass="15600">MVAKKLPVLCAVSISLASPIGFAGMERFWANKEDQKTVAQMDECDALTLEQRHQLIKAYQATRDAEQKLDLKKRMEWFCKLSDQEQDRMRVAWQNMNTSERNELKQKLQAANDLEERTEIRREFIERFEGQF</sequence>
<dbReference type="Proteomes" id="UP001139701">
    <property type="component" value="Unassembled WGS sequence"/>
</dbReference>
<dbReference type="EMBL" id="JAKUML010000003">
    <property type="protein sequence ID" value="MCJ8145873.1"/>
    <property type="molecule type" value="Genomic_DNA"/>
</dbReference>
<evidence type="ECO:0000313" key="3">
    <source>
        <dbReference type="Proteomes" id="UP001139701"/>
    </source>
</evidence>
<proteinExistence type="predicted"/>
<evidence type="ECO:0000256" key="1">
    <source>
        <dbReference type="SAM" id="SignalP"/>
    </source>
</evidence>
<keyword evidence="2" id="KW-0255">Endonuclease</keyword>
<evidence type="ECO:0000313" key="2">
    <source>
        <dbReference type="EMBL" id="MCJ8145873.1"/>
    </source>
</evidence>
<reference evidence="2" key="1">
    <citation type="submission" date="2022-02" db="EMBL/GenBank/DDBJ databases">
        <title>Acinetobacter A3.8 sp. nov., isolated from Sediment (Zhairuo Island).</title>
        <authorList>
            <person name="Zheng K."/>
        </authorList>
    </citation>
    <scope>NUCLEOTIDE SEQUENCE</scope>
    <source>
        <strain evidence="2">A3.8</strain>
    </source>
</reference>
<gene>
    <name evidence="2" type="ORF">MKI79_02935</name>
</gene>
<keyword evidence="3" id="KW-1185">Reference proteome</keyword>
<dbReference type="GO" id="GO:0004519">
    <property type="term" value="F:endonuclease activity"/>
    <property type="evidence" value="ECO:0007669"/>
    <property type="project" value="UniProtKB-KW"/>
</dbReference>
<name>A0A9X1WWM2_9GAMM</name>
<organism evidence="2 3">
    <name type="scientific">Acinetobacter sedimenti</name>
    <dbReference type="NCBI Taxonomy" id="2919922"/>
    <lineage>
        <taxon>Bacteria</taxon>
        <taxon>Pseudomonadati</taxon>
        <taxon>Pseudomonadota</taxon>
        <taxon>Gammaproteobacteria</taxon>
        <taxon>Moraxellales</taxon>
        <taxon>Moraxellaceae</taxon>
        <taxon>Acinetobacter</taxon>
    </lineage>
</organism>
<feature type="signal peptide" evidence="1">
    <location>
        <begin position="1"/>
        <end position="23"/>
    </location>
</feature>
<keyword evidence="2" id="KW-0378">Hydrolase</keyword>